<dbReference type="Proteomes" id="UP000613030">
    <property type="component" value="Unassembled WGS sequence"/>
</dbReference>
<dbReference type="Pfam" id="PF00201">
    <property type="entry name" value="UDPGT"/>
    <property type="match status" value="1"/>
</dbReference>
<organism evidence="3 4">
    <name type="scientific">Chryseolinea lacunae</name>
    <dbReference type="NCBI Taxonomy" id="2801331"/>
    <lineage>
        <taxon>Bacteria</taxon>
        <taxon>Pseudomonadati</taxon>
        <taxon>Bacteroidota</taxon>
        <taxon>Cytophagia</taxon>
        <taxon>Cytophagales</taxon>
        <taxon>Fulvivirgaceae</taxon>
        <taxon>Chryseolinea</taxon>
    </lineage>
</organism>
<dbReference type="RefSeq" id="WP_202011953.1">
    <property type="nucleotide sequence ID" value="NZ_JAERRB010000005.1"/>
</dbReference>
<dbReference type="SUPFAM" id="SSF53756">
    <property type="entry name" value="UDP-Glycosyltransferase/glycogen phosphorylase"/>
    <property type="match status" value="1"/>
</dbReference>
<dbReference type="PANTHER" id="PTHR48043">
    <property type="entry name" value="EG:EG0003.4 PROTEIN-RELATED"/>
    <property type="match status" value="1"/>
</dbReference>
<evidence type="ECO:0000313" key="4">
    <source>
        <dbReference type="Proteomes" id="UP000613030"/>
    </source>
</evidence>
<comment type="caution">
    <text evidence="3">The sequence shown here is derived from an EMBL/GenBank/DDBJ whole genome shotgun (WGS) entry which is preliminary data.</text>
</comment>
<keyword evidence="2" id="KW-0808">Transferase</keyword>
<evidence type="ECO:0000256" key="2">
    <source>
        <dbReference type="ARBA" id="ARBA00022679"/>
    </source>
</evidence>
<keyword evidence="1" id="KW-0328">Glycosyltransferase</keyword>
<evidence type="ECO:0000313" key="3">
    <source>
        <dbReference type="EMBL" id="MBL0743061.1"/>
    </source>
</evidence>
<reference evidence="3 4" key="1">
    <citation type="submission" date="2021-01" db="EMBL/GenBank/DDBJ databases">
        <title>Chryseolinea sp. Jin1 Genome sequencing and assembly.</title>
        <authorList>
            <person name="Kim I."/>
        </authorList>
    </citation>
    <scope>NUCLEOTIDE SEQUENCE [LARGE SCALE GENOMIC DNA]</scope>
    <source>
        <strain evidence="3 4">Jin1</strain>
    </source>
</reference>
<sequence>MSTIVFAMADSISHHNASYKIANRLKKEGHTIVYIGDSRKREKEVVGQGFRFETIYHDFFESFNDAKEKGVLGKIKTLRNYIKHLKRYKQALMHGDEMAKLIERVKPDLFVVDVFHILHAILIYRHNVKTVLLQTYVATDKADNVPPLNSKHIPDHTFWSRVRIEVAWRTYFARRFLRNLWNRVVFLGLDRNSIFNSLVRTCNFPAHHINNKRVFHAGISSVPELVLCAKEFDFPRPSQTRQHFVGPMVEFNRNDVLYDERYLEVALERELQADPEKNRPLIYCSLGTININWYKHSSQFFQMLMEAFATRPEYDLFVAVGSEIPLNKFVNVPDNVHIFKYVPQIDILENASVMITHGGINSINECIFAGVPMIVYPLSANIDQHGNAARVAYRQLGLRGDINSENGTSIMAKIDRVLNDPSYKRNVEKMREVYRSYEKSTEVVDIIESYLVS</sequence>
<gene>
    <name evidence="3" type="ORF">JI741_17660</name>
</gene>
<protein>
    <submittedName>
        <fullName evidence="3">Glycosyltransferase family 1 protein</fullName>
    </submittedName>
</protein>
<evidence type="ECO:0000256" key="1">
    <source>
        <dbReference type="ARBA" id="ARBA00022676"/>
    </source>
</evidence>
<dbReference type="InterPro" id="IPR002213">
    <property type="entry name" value="UDP_glucos_trans"/>
</dbReference>
<accession>A0ABS1KXN1</accession>
<dbReference type="EMBL" id="JAERRB010000005">
    <property type="protein sequence ID" value="MBL0743061.1"/>
    <property type="molecule type" value="Genomic_DNA"/>
</dbReference>
<dbReference type="Gene3D" id="3.40.50.2000">
    <property type="entry name" value="Glycogen Phosphorylase B"/>
    <property type="match status" value="2"/>
</dbReference>
<dbReference type="PANTHER" id="PTHR48043:SF145">
    <property type="entry name" value="FI06409P-RELATED"/>
    <property type="match status" value="1"/>
</dbReference>
<dbReference type="InterPro" id="IPR050271">
    <property type="entry name" value="UDP-glycosyltransferase"/>
</dbReference>
<dbReference type="CDD" id="cd03784">
    <property type="entry name" value="GT1_Gtf-like"/>
    <property type="match status" value="1"/>
</dbReference>
<keyword evidence="4" id="KW-1185">Reference proteome</keyword>
<proteinExistence type="predicted"/>
<name>A0ABS1KXN1_9BACT</name>